<reference evidence="2 3" key="1">
    <citation type="submission" date="2018-05" db="EMBL/GenBank/DDBJ databases">
        <title>Genomic Encyclopedia of Type Strains, Phase IV (KMG-IV): sequencing the most valuable type-strain genomes for metagenomic binning, comparative biology and taxonomic classification.</title>
        <authorList>
            <person name="Goeker M."/>
        </authorList>
    </citation>
    <scope>NUCLEOTIDE SEQUENCE [LARGE SCALE GENOMIC DNA]</scope>
    <source>
        <strain evidence="2 3">DSM 18773</strain>
    </source>
</reference>
<gene>
    <name evidence="2" type="ORF">C7459_11028</name>
</gene>
<dbReference type="EMBL" id="QGGL01000010">
    <property type="protein sequence ID" value="PWK11499.1"/>
    <property type="molecule type" value="Genomic_DNA"/>
</dbReference>
<dbReference type="RefSeq" id="WP_109689639.1">
    <property type="nucleotide sequence ID" value="NZ_QGGL01000010.1"/>
</dbReference>
<dbReference type="AlphaFoldDB" id="A0A316D8A1"/>
<dbReference type="InterPro" id="IPR025664">
    <property type="entry name" value="Spore_III_AC/AD"/>
</dbReference>
<protein>
    <submittedName>
        <fullName evidence="2">Stage III sporulation protein AC</fullName>
    </submittedName>
</protein>
<keyword evidence="3" id="KW-1185">Reference proteome</keyword>
<feature type="transmembrane region" description="Helical" evidence="1">
    <location>
        <begin position="7"/>
        <end position="25"/>
    </location>
</feature>
<keyword evidence="1" id="KW-0472">Membrane</keyword>
<dbReference type="OrthoDB" id="9800383at2"/>
<keyword evidence="1" id="KW-1133">Transmembrane helix</keyword>
<name>A0A316D8A1_9BACL</name>
<feature type="transmembrane region" description="Helical" evidence="1">
    <location>
        <begin position="37"/>
        <end position="57"/>
    </location>
</feature>
<dbReference type="Proteomes" id="UP000245634">
    <property type="component" value="Unassembled WGS sequence"/>
</dbReference>
<dbReference type="NCBIfam" id="TIGR02848">
    <property type="entry name" value="spore_III_AC"/>
    <property type="match status" value="1"/>
</dbReference>
<keyword evidence="1" id="KW-0812">Transmembrane</keyword>
<dbReference type="Pfam" id="PF06686">
    <property type="entry name" value="SpoIIIAC"/>
    <property type="match status" value="1"/>
</dbReference>
<proteinExistence type="predicted"/>
<organism evidence="2 3">
    <name type="scientific">Tumebacillus permanentifrigoris</name>
    <dbReference type="NCBI Taxonomy" id="378543"/>
    <lineage>
        <taxon>Bacteria</taxon>
        <taxon>Bacillati</taxon>
        <taxon>Bacillota</taxon>
        <taxon>Bacilli</taxon>
        <taxon>Bacillales</taxon>
        <taxon>Alicyclobacillaceae</taxon>
        <taxon>Tumebacillus</taxon>
    </lineage>
</organism>
<evidence type="ECO:0000313" key="3">
    <source>
        <dbReference type="Proteomes" id="UP000245634"/>
    </source>
</evidence>
<evidence type="ECO:0000313" key="2">
    <source>
        <dbReference type="EMBL" id="PWK11499.1"/>
    </source>
</evidence>
<evidence type="ECO:0000256" key="1">
    <source>
        <dbReference type="SAM" id="Phobius"/>
    </source>
</evidence>
<accession>A0A316D8A1</accession>
<sequence length="67" mass="7425">MGTEINEIFFIAGVGILTAVIHTVLKQSGKEEFASWATLTGFIVIMFTVVSYIGDLFDKVRDVFLSH</sequence>
<dbReference type="InterPro" id="IPR009570">
    <property type="entry name" value="Spore_III_AC"/>
</dbReference>
<comment type="caution">
    <text evidence="2">The sequence shown here is derived from an EMBL/GenBank/DDBJ whole genome shotgun (WGS) entry which is preliminary data.</text>
</comment>